<dbReference type="RefSeq" id="WP_310576890.1">
    <property type="nucleotide sequence ID" value="NZ_JAVKPK010000072.1"/>
</dbReference>
<reference evidence="2" key="1">
    <citation type="submission" date="2023-07" db="EMBL/GenBank/DDBJ databases">
        <title>Whole-genome sequencing of a new Methanosarcina sp. Z-7115.</title>
        <authorList>
            <person name="Zhilina T.N."/>
            <person name="Merkel A.Y."/>
        </authorList>
    </citation>
    <scope>NUCLEOTIDE SEQUENCE [LARGE SCALE GENOMIC DNA]</scope>
    <source>
        <strain evidence="2">Z-7115</strain>
    </source>
</reference>
<evidence type="ECO:0000313" key="2">
    <source>
        <dbReference type="Proteomes" id="UP001246244"/>
    </source>
</evidence>
<organism evidence="1 2">
    <name type="scientific">Methanosarcina baikalica</name>
    <dbReference type="NCBI Taxonomy" id="3073890"/>
    <lineage>
        <taxon>Archaea</taxon>
        <taxon>Methanobacteriati</taxon>
        <taxon>Methanobacteriota</taxon>
        <taxon>Stenosarchaea group</taxon>
        <taxon>Methanomicrobia</taxon>
        <taxon>Methanosarcinales</taxon>
        <taxon>Methanosarcinaceae</taxon>
        <taxon>Methanosarcina</taxon>
    </lineage>
</organism>
<dbReference type="EMBL" id="JAVKPK010000072">
    <property type="protein sequence ID" value="MDR7666861.1"/>
    <property type="molecule type" value="Genomic_DNA"/>
</dbReference>
<proteinExistence type="predicted"/>
<name>A0ABU2D4E7_9EURY</name>
<evidence type="ECO:0000313" key="1">
    <source>
        <dbReference type="EMBL" id="MDR7666861.1"/>
    </source>
</evidence>
<gene>
    <name evidence="1" type="ORF">RG963_13960</name>
</gene>
<keyword evidence="2" id="KW-1185">Reference proteome</keyword>
<comment type="caution">
    <text evidence="1">The sequence shown here is derived from an EMBL/GenBank/DDBJ whole genome shotgun (WGS) entry which is preliminary data.</text>
</comment>
<sequence length="56" mass="6268">MKIKEKYKLRKSSDPYINHVDKENLDAFGMSFGGATALNLTHASDLEPIRKIGNTC</sequence>
<accession>A0ABU2D4E7</accession>
<protein>
    <submittedName>
        <fullName evidence="1">Uncharacterized protein</fullName>
    </submittedName>
</protein>
<dbReference type="Proteomes" id="UP001246244">
    <property type="component" value="Unassembled WGS sequence"/>
</dbReference>